<dbReference type="Gene3D" id="2.60.120.200">
    <property type="match status" value="2"/>
</dbReference>
<keyword evidence="1" id="KW-0732">Signal</keyword>
<protein>
    <recommendedName>
        <fullName evidence="3">LamG-like jellyroll fold domain-containing protein</fullName>
    </recommendedName>
</protein>
<evidence type="ECO:0000313" key="5">
    <source>
        <dbReference type="Proteomes" id="UP001500363"/>
    </source>
</evidence>
<dbReference type="InterPro" id="IPR042837">
    <property type="entry name" value="PTX3"/>
</dbReference>
<reference evidence="4 5" key="1">
    <citation type="journal article" date="2019" name="Int. J. Syst. Evol. Microbiol.">
        <title>The Global Catalogue of Microorganisms (GCM) 10K type strain sequencing project: providing services to taxonomists for standard genome sequencing and annotation.</title>
        <authorList>
            <consortium name="The Broad Institute Genomics Platform"/>
            <consortium name="The Broad Institute Genome Sequencing Center for Infectious Disease"/>
            <person name="Wu L."/>
            <person name="Ma J."/>
        </authorList>
    </citation>
    <scope>NUCLEOTIDE SEQUENCE [LARGE SCALE GENOMIC DNA]</scope>
    <source>
        <strain evidence="4 5">JCM 14303</strain>
    </source>
</reference>
<evidence type="ECO:0000256" key="2">
    <source>
        <dbReference type="ARBA" id="ARBA00023157"/>
    </source>
</evidence>
<dbReference type="EMBL" id="BAAANC010000001">
    <property type="protein sequence ID" value="GAA1515347.1"/>
    <property type="molecule type" value="Genomic_DNA"/>
</dbReference>
<feature type="domain" description="LamG-like jellyroll fold" evidence="3">
    <location>
        <begin position="204"/>
        <end position="343"/>
    </location>
</feature>
<dbReference type="Pfam" id="PF13385">
    <property type="entry name" value="Laminin_G_3"/>
    <property type="match status" value="2"/>
</dbReference>
<dbReference type="InterPro" id="IPR013320">
    <property type="entry name" value="ConA-like_dom_sf"/>
</dbReference>
<accession>A0ABN2AC93</accession>
<dbReference type="PANTHER" id="PTHR46943:SF1">
    <property type="entry name" value="PENTRAXIN-RELATED PROTEIN PTX3"/>
    <property type="match status" value="1"/>
</dbReference>
<evidence type="ECO:0000313" key="4">
    <source>
        <dbReference type="EMBL" id="GAA1515347.1"/>
    </source>
</evidence>
<dbReference type="Proteomes" id="UP001500363">
    <property type="component" value="Unassembled WGS sequence"/>
</dbReference>
<gene>
    <name evidence="4" type="ORF">GCM10009741_12230</name>
</gene>
<sequence>MQGWSLFRRGAVTAVVALGVGGLGGLTAAADDPPVPPTPPAISVSYQGVPIADCLEQTVCPQVMPLGESVAVTVAATSGDVVSVRYGFSGQLPVDVDGSTVSVTMAPPHEGWATLEARSINAIGQFSSPAYFMFNVGPRPAAVGSWGFDEGTGTTAADGPGLTHPLTLGGGAALDAKGRIDGSLALDGVDGTARATAPVIDTSKSFSMSAWVRPTNAATTGVVAAVTGTRTTAAGLGYDAGTKRWTFARTSADVNLPAVSKVSSKEAPVNGAWAHLLGTYDAATGQLQLFVNGRLQQTAQSAVGWQAAGPLTVGRGKSAGTPTGAFAGSVDRLAVWQRVLVADEIPPLVDPRVGGGGNDRITAGLAAYWPLDDAVRTNGTSRTPEQVRGADLTLTGFAKPAGAFVDDPELGRVLELTGRSQESLSLNASTVDGSASFTVAARVKIDDPSKPMVVARQGTAGKDTWRLEYRPVDTFTSQWRFIRGDAGSATETVAVASIDHDSLPGWHLLAGSYNANLANGTPRLELTVDNRPSDGSIVPYQATPPRAGTTVVGTGRTSGQAFDGRIDDLRVYAGLAASFRLCADYPGTEGCGA</sequence>
<dbReference type="RefSeq" id="WP_344170650.1">
    <property type="nucleotide sequence ID" value="NZ_BAAANC010000001.1"/>
</dbReference>
<keyword evidence="5" id="KW-1185">Reference proteome</keyword>
<dbReference type="SMART" id="SM00560">
    <property type="entry name" value="LamGL"/>
    <property type="match status" value="1"/>
</dbReference>
<evidence type="ECO:0000259" key="3">
    <source>
        <dbReference type="SMART" id="SM00560"/>
    </source>
</evidence>
<dbReference type="SUPFAM" id="SSF49899">
    <property type="entry name" value="Concanavalin A-like lectins/glucanases"/>
    <property type="match status" value="2"/>
</dbReference>
<dbReference type="InterPro" id="IPR006558">
    <property type="entry name" value="LamG-like"/>
</dbReference>
<name>A0ABN2AC93_9ACTN</name>
<organism evidence="4 5">
    <name type="scientific">Kribbella lupini</name>
    <dbReference type="NCBI Taxonomy" id="291602"/>
    <lineage>
        <taxon>Bacteria</taxon>
        <taxon>Bacillati</taxon>
        <taxon>Actinomycetota</taxon>
        <taxon>Actinomycetes</taxon>
        <taxon>Propionibacteriales</taxon>
        <taxon>Kribbellaceae</taxon>
        <taxon>Kribbella</taxon>
    </lineage>
</organism>
<evidence type="ECO:0000256" key="1">
    <source>
        <dbReference type="ARBA" id="ARBA00022729"/>
    </source>
</evidence>
<comment type="caution">
    <text evidence="4">The sequence shown here is derived from an EMBL/GenBank/DDBJ whole genome shotgun (WGS) entry which is preliminary data.</text>
</comment>
<keyword evidence="2" id="KW-1015">Disulfide bond</keyword>
<dbReference type="PANTHER" id="PTHR46943">
    <property type="entry name" value="PENTRAXIN-RELATED PROTEIN PTX3"/>
    <property type="match status" value="1"/>
</dbReference>
<proteinExistence type="predicted"/>